<organism evidence="3 4">
    <name type="scientific">Streptomyces rapamycinicus (strain ATCC 29253 / DSM 41530 / NRRL 5491 / AYB-994)</name>
    <name type="common">Streptomyces hygroscopicus (strain ATCC 29253)</name>
    <dbReference type="NCBI Taxonomy" id="1343740"/>
    <lineage>
        <taxon>Bacteria</taxon>
        <taxon>Bacillati</taxon>
        <taxon>Actinomycetota</taxon>
        <taxon>Actinomycetes</taxon>
        <taxon>Kitasatosporales</taxon>
        <taxon>Streptomycetaceae</taxon>
        <taxon>Streptomyces</taxon>
        <taxon>Streptomyces violaceusniger group</taxon>
    </lineage>
</organism>
<feature type="compositionally biased region" description="Basic residues" evidence="1">
    <location>
        <begin position="8"/>
        <end position="18"/>
    </location>
</feature>
<dbReference type="RefSeq" id="WP_121824310.1">
    <property type="nucleotide sequence ID" value="NC_022785.1"/>
</dbReference>
<dbReference type="AlphaFoldDB" id="A0A3L8RHQ3"/>
<dbReference type="Pfam" id="PF04149">
    <property type="entry name" value="DUF397"/>
    <property type="match status" value="1"/>
</dbReference>
<reference evidence="3 4" key="1">
    <citation type="journal article" date="2018" name="J. Biol. Chem.">
        <title>Discovery of the actinoplanic acid pathway in Streptomyces rapamycinicus reveals a genetically conserved synergism with rapamycin.</title>
        <authorList>
            <person name="Mrak P."/>
            <person name="Krastel P."/>
            <person name="Pivk Lukancic P."/>
            <person name="Tao J."/>
            <person name="Pistorius D."/>
            <person name="Moore C.M."/>
        </authorList>
    </citation>
    <scope>NUCLEOTIDE SEQUENCE [LARGE SCALE GENOMIC DNA]</scope>
    <source>
        <strain evidence="3 4">NRRL 5491</strain>
    </source>
</reference>
<comment type="caution">
    <text evidence="3">The sequence shown here is derived from an EMBL/GenBank/DDBJ whole genome shotgun (WGS) entry which is preliminary data.</text>
</comment>
<dbReference type="STRING" id="1343740.M271_30545"/>
<evidence type="ECO:0000313" key="3">
    <source>
        <dbReference type="EMBL" id="RLV79325.1"/>
    </source>
</evidence>
<dbReference type="InterPro" id="IPR007278">
    <property type="entry name" value="DUF397"/>
</dbReference>
<proteinExistence type="predicted"/>
<gene>
    <name evidence="3" type="ORF">D3C57_113110</name>
</gene>
<accession>A0A3L8RHQ3</accession>
<feature type="region of interest" description="Disordered" evidence="1">
    <location>
        <begin position="1"/>
        <end position="24"/>
    </location>
</feature>
<dbReference type="Proteomes" id="UP000281594">
    <property type="component" value="Unassembled WGS sequence"/>
</dbReference>
<evidence type="ECO:0000259" key="2">
    <source>
        <dbReference type="Pfam" id="PF04149"/>
    </source>
</evidence>
<protein>
    <recommendedName>
        <fullName evidence="2">DUF397 domain-containing protein</fullName>
    </recommendedName>
</protein>
<sequence length="69" mass="7318">MNTSAMTTHRHPHWRKSSHSVGEGQCVEVTATGGRVRLRESDDPGTVLTTVPAVLAAFVRSAKAGAFDA</sequence>
<name>A0A3L8RHQ3_STRRN</name>
<feature type="domain" description="DUF397" evidence="2">
    <location>
        <begin position="13"/>
        <end position="63"/>
    </location>
</feature>
<evidence type="ECO:0000256" key="1">
    <source>
        <dbReference type="SAM" id="MobiDB-lite"/>
    </source>
</evidence>
<dbReference type="EMBL" id="QYCY01000001">
    <property type="protein sequence ID" value="RLV79325.1"/>
    <property type="molecule type" value="Genomic_DNA"/>
</dbReference>
<evidence type="ECO:0000313" key="4">
    <source>
        <dbReference type="Proteomes" id="UP000281594"/>
    </source>
</evidence>